<keyword evidence="4" id="KW-1185">Reference proteome</keyword>
<organism evidence="3 4">
    <name type="scientific">Corchorus olitorius</name>
    <dbReference type="NCBI Taxonomy" id="93759"/>
    <lineage>
        <taxon>Eukaryota</taxon>
        <taxon>Viridiplantae</taxon>
        <taxon>Streptophyta</taxon>
        <taxon>Embryophyta</taxon>
        <taxon>Tracheophyta</taxon>
        <taxon>Spermatophyta</taxon>
        <taxon>Magnoliopsida</taxon>
        <taxon>eudicotyledons</taxon>
        <taxon>Gunneridae</taxon>
        <taxon>Pentapetalae</taxon>
        <taxon>rosids</taxon>
        <taxon>malvids</taxon>
        <taxon>Malvales</taxon>
        <taxon>Malvaceae</taxon>
        <taxon>Grewioideae</taxon>
        <taxon>Apeibeae</taxon>
        <taxon>Corchorus</taxon>
    </lineage>
</organism>
<keyword evidence="2" id="KW-0472">Membrane</keyword>
<dbReference type="Pfam" id="PF03140">
    <property type="entry name" value="DUF247"/>
    <property type="match status" value="2"/>
</dbReference>
<keyword evidence="2" id="KW-1133">Transmembrane helix</keyword>
<dbReference type="Proteomes" id="UP000187203">
    <property type="component" value="Unassembled WGS sequence"/>
</dbReference>
<feature type="transmembrane region" description="Helical" evidence="2">
    <location>
        <begin position="507"/>
        <end position="529"/>
    </location>
</feature>
<evidence type="ECO:0000256" key="2">
    <source>
        <dbReference type="SAM" id="Phobius"/>
    </source>
</evidence>
<reference evidence="4" key="1">
    <citation type="submission" date="2013-09" db="EMBL/GenBank/DDBJ databases">
        <title>Corchorus olitorius genome sequencing.</title>
        <authorList>
            <person name="Alam M."/>
            <person name="Haque M.S."/>
            <person name="Islam M.S."/>
            <person name="Emdad E.M."/>
            <person name="Islam M.M."/>
            <person name="Ahmed B."/>
            <person name="Halim A."/>
            <person name="Hossen Q.M.M."/>
            <person name="Hossain M.Z."/>
            <person name="Ahmed R."/>
            <person name="Khan M.M."/>
            <person name="Islam R."/>
            <person name="Rashid M.M."/>
            <person name="Khan S.A."/>
            <person name="Rahman M.S."/>
            <person name="Alam M."/>
            <person name="Yahiya A.S."/>
            <person name="Khan M.S."/>
            <person name="Azam M.S."/>
            <person name="Haque T."/>
            <person name="Lashkar M.Z.H."/>
            <person name="Akhand A.I."/>
            <person name="Morshed G."/>
            <person name="Roy S."/>
            <person name="Uddin K.S."/>
            <person name="Rabeya T."/>
            <person name="Hossain A.S."/>
            <person name="Chowdhury A."/>
            <person name="Snigdha A.R."/>
            <person name="Mortoza M.S."/>
            <person name="Matin S.A."/>
            <person name="Hoque S.M.E."/>
            <person name="Islam M.K."/>
            <person name="Roy D.K."/>
            <person name="Haider R."/>
            <person name="Moosa M.M."/>
            <person name="Elias S.M."/>
            <person name="Hasan A.M."/>
            <person name="Jahan S."/>
            <person name="Shafiuddin M."/>
            <person name="Mahmood N."/>
            <person name="Shommy N.S."/>
        </authorList>
    </citation>
    <scope>NUCLEOTIDE SEQUENCE [LARGE SCALE GENOMIC DNA]</scope>
    <source>
        <strain evidence="4">cv. O-4</strain>
    </source>
</reference>
<dbReference type="OrthoDB" id="998077at2759"/>
<dbReference type="PANTHER" id="PTHR31170">
    <property type="entry name" value="BNAC04G53230D PROTEIN"/>
    <property type="match status" value="1"/>
</dbReference>
<protein>
    <submittedName>
        <fullName evidence="3">Uncharacterized protein</fullName>
    </submittedName>
</protein>
<evidence type="ECO:0000313" key="3">
    <source>
        <dbReference type="EMBL" id="OMO49816.1"/>
    </source>
</evidence>
<feature type="region of interest" description="Disordered" evidence="1">
    <location>
        <begin position="298"/>
        <end position="330"/>
    </location>
</feature>
<comment type="caution">
    <text evidence="3">The sequence shown here is derived from an EMBL/GenBank/DDBJ whole genome shotgun (WGS) entry which is preliminary data.</text>
</comment>
<name>A0A1R3FVM8_9ROSI</name>
<dbReference type="AlphaFoldDB" id="A0A1R3FVM8"/>
<evidence type="ECO:0000313" key="4">
    <source>
        <dbReference type="Proteomes" id="UP000187203"/>
    </source>
</evidence>
<dbReference type="STRING" id="93759.A0A1R3FVM8"/>
<dbReference type="PANTHER" id="PTHR31170:SF25">
    <property type="entry name" value="BNAA09G04570D PROTEIN"/>
    <property type="match status" value="1"/>
</dbReference>
<accession>A0A1R3FVM8</accession>
<evidence type="ECO:0000256" key="1">
    <source>
        <dbReference type="SAM" id="MobiDB-lite"/>
    </source>
</evidence>
<gene>
    <name evidence="3" type="ORF">COLO4_38359</name>
</gene>
<keyword evidence="2" id="KW-0812">Transmembrane</keyword>
<sequence>MDSRDSIINITSIIESHGASTKKTPDCEPKAKRIPLAYGFASKHRSWYNEIRRALKRKKHDNDMGVCIFRVPDHIAVVKPEAYIPQLIGLGPYHHFKTELYEMEPYKLEAVKRATAWIGGDHHHHRELHEEFEKMVGKISKLHCPSMCNVYRGLDHDHQFLAWILTIDGLFLFDLFQTNKAHQIPPTPAPASPAPAQAQPDAHAILKDVLKLENQIPMPVLKAIHSIVLDKNISRSESSKDHQKQLLHHLRVMLVKFCNDVSPIDLDWDSTLPRHLGQALDFPHLLDLLYHYITYKKQDDDDQNPNPNYNTPQPKPKPNTTSDPNNGDQSFSKFLTRLSTDYPSAGVKFKPIDQHGGTQKVEFDSETKTFRLPVVILKPNTEVVLRNLVAYETMAKSKSSNFKRYTELMSAIVDTVEDVKLLMDAEILIFRKKDVTNGQEDHDHENKGSSSKGNKECLSEVEITEMFNGMTKTIESKDRVIDEAIKKANNYYNNTRRVRTYRMMRKYVYSSWKMLTLLASVLLLLLTALQTFCDVYDCPAIFSNQGNNINSNWSVV</sequence>
<proteinExistence type="predicted"/>
<dbReference type="EMBL" id="AWUE01024769">
    <property type="protein sequence ID" value="OMO49816.1"/>
    <property type="molecule type" value="Genomic_DNA"/>
</dbReference>
<dbReference type="InterPro" id="IPR004158">
    <property type="entry name" value="DUF247_pln"/>
</dbReference>